<organism evidence="2">
    <name type="scientific">termite gut metagenome</name>
    <dbReference type="NCBI Taxonomy" id="433724"/>
    <lineage>
        <taxon>unclassified sequences</taxon>
        <taxon>metagenomes</taxon>
        <taxon>organismal metagenomes</taxon>
    </lineage>
</organism>
<name>A0A5J4SGN4_9ZZZZ</name>
<accession>A0A5J4SGN4</accession>
<evidence type="ECO:0000256" key="1">
    <source>
        <dbReference type="SAM" id="Phobius"/>
    </source>
</evidence>
<proteinExistence type="predicted"/>
<evidence type="ECO:0000313" key="2">
    <source>
        <dbReference type="EMBL" id="KAA6345227.1"/>
    </source>
</evidence>
<keyword evidence="1" id="KW-1133">Transmembrane helix</keyword>
<keyword evidence="1" id="KW-0472">Membrane</keyword>
<feature type="transmembrane region" description="Helical" evidence="1">
    <location>
        <begin position="20"/>
        <end position="40"/>
    </location>
</feature>
<keyword evidence="1" id="KW-0812">Transmembrane</keyword>
<dbReference type="EMBL" id="SNRY01000180">
    <property type="protein sequence ID" value="KAA6345227.1"/>
    <property type="molecule type" value="Genomic_DNA"/>
</dbReference>
<reference evidence="2" key="1">
    <citation type="submission" date="2019-03" db="EMBL/GenBank/DDBJ databases">
        <title>Single cell metagenomics reveals metabolic interactions within the superorganism composed of flagellate Streblomastix strix and complex community of Bacteroidetes bacteria on its surface.</title>
        <authorList>
            <person name="Treitli S.C."/>
            <person name="Kolisko M."/>
            <person name="Husnik F."/>
            <person name="Keeling P."/>
            <person name="Hampl V."/>
        </authorList>
    </citation>
    <scope>NUCLEOTIDE SEQUENCE</scope>
    <source>
        <strain evidence="2">STM</strain>
    </source>
</reference>
<protein>
    <submittedName>
        <fullName evidence="2">Uncharacterized protein</fullName>
    </submittedName>
</protein>
<gene>
    <name evidence="2" type="ORF">EZS27_007203</name>
</gene>
<sequence>MLRFAVVRNIVFGRVVIRMIAYGIMLMLVVMQHLLVSNFYKVMHMMTVRDNRMYQQKGIYRKYQI</sequence>
<dbReference type="AlphaFoldDB" id="A0A5J4SGN4"/>
<comment type="caution">
    <text evidence="2">The sequence shown here is derived from an EMBL/GenBank/DDBJ whole genome shotgun (WGS) entry which is preliminary data.</text>
</comment>